<dbReference type="PANTHER" id="PTHR38033:SF1">
    <property type="entry name" value="DOTU FAMILY TYPE IV_VI SECRETION SYSTEM PROTEIN"/>
    <property type="match status" value="1"/>
</dbReference>
<keyword evidence="1" id="KW-1133">Transmembrane helix</keyword>
<dbReference type="OrthoDB" id="345640at2"/>
<dbReference type="PANTHER" id="PTHR38033">
    <property type="entry name" value="MEMBRANE PROTEIN-RELATED"/>
    <property type="match status" value="1"/>
</dbReference>
<keyword evidence="1" id="KW-0812">Transmembrane</keyword>
<gene>
    <name evidence="3" type="ORF">Pla52o_29590</name>
</gene>
<dbReference type="Pfam" id="PF09850">
    <property type="entry name" value="DotU"/>
    <property type="match status" value="1"/>
</dbReference>
<feature type="domain" description="Type IV / VI secretion system DotU" evidence="2">
    <location>
        <begin position="6"/>
        <end position="209"/>
    </location>
</feature>
<dbReference type="AlphaFoldDB" id="A0A5C6CEV7"/>
<evidence type="ECO:0000256" key="1">
    <source>
        <dbReference type="SAM" id="Phobius"/>
    </source>
</evidence>
<keyword evidence="1" id="KW-0472">Membrane</keyword>
<dbReference type="InterPro" id="IPR038522">
    <property type="entry name" value="T4/T6SS_DotU_sf"/>
</dbReference>
<sequence>MTPQFAQAVDPIFLYALDLMTRIGDNENPLPHEERIRIRSLIDQASAMLPNGDQWELAKYAIVSWIDDILVQSSWSHASWWQNNVMEVELFNTRLCFEQFFVNAQRAAGSPNRDALEVCYICGILGFRGLYADPQTAAVLTQKHGLPADFPTWARQVSMSIRLGQGRPELDTPGRELYGAPPLKKKSRVVWPWLAASMLFVCIVIHFLWSQTQ</sequence>
<comment type="caution">
    <text evidence="3">The sequence shown here is derived from an EMBL/GenBank/DDBJ whole genome shotgun (WGS) entry which is preliminary data.</text>
</comment>
<proteinExistence type="predicted"/>
<protein>
    <recommendedName>
        <fullName evidence="2">Type IV / VI secretion system DotU domain-containing protein</fullName>
    </recommendedName>
</protein>
<organism evidence="3 4">
    <name type="scientific">Novipirellula galeiformis</name>
    <dbReference type="NCBI Taxonomy" id="2528004"/>
    <lineage>
        <taxon>Bacteria</taxon>
        <taxon>Pseudomonadati</taxon>
        <taxon>Planctomycetota</taxon>
        <taxon>Planctomycetia</taxon>
        <taxon>Pirellulales</taxon>
        <taxon>Pirellulaceae</taxon>
        <taxon>Novipirellula</taxon>
    </lineage>
</organism>
<dbReference type="RefSeq" id="WP_146595131.1">
    <property type="nucleotide sequence ID" value="NZ_SJPT01000004.1"/>
</dbReference>
<evidence type="ECO:0000313" key="3">
    <source>
        <dbReference type="EMBL" id="TWU23423.1"/>
    </source>
</evidence>
<dbReference type="EMBL" id="SJPT01000004">
    <property type="protein sequence ID" value="TWU23423.1"/>
    <property type="molecule type" value="Genomic_DNA"/>
</dbReference>
<evidence type="ECO:0000259" key="2">
    <source>
        <dbReference type="Pfam" id="PF09850"/>
    </source>
</evidence>
<reference evidence="3 4" key="1">
    <citation type="submission" date="2019-02" db="EMBL/GenBank/DDBJ databases">
        <title>Deep-cultivation of Planctomycetes and their phenomic and genomic characterization uncovers novel biology.</title>
        <authorList>
            <person name="Wiegand S."/>
            <person name="Jogler M."/>
            <person name="Boedeker C."/>
            <person name="Pinto D."/>
            <person name="Vollmers J."/>
            <person name="Rivas-Marin E."/>
            <person name="Kohn T."/>
            <person name="Peeters S.H."/>
            <person name="Heuer A."/>
            <person name="Rast P."/>
            <person name="Oberbeckmann S."/>
            <person name="Bunk B."/>
            <person name="Jeske O."/>
            <person name="Meyerdierks A."/>
            <person name="Storesund J.E."/>
            <person name="Kallscheuer N."/>
            <person name="Luecker S."/>
            <person name="Lage O.M."/>
            <person name="Pohl T."/>
            <person name="Merkel B.J."/>
            <person name="Hornburger P."/>
            <person name="Mueller R.-W."/>
            <person name="Bruemmer F."/>
            <person name="Labrenz M."/>
            <person name="Spormann A.M."/>
            <person name="Op Den Camp H."/>
            <person name="Overmann J."/>
            <person name="Amann R."/>
            <person name="Jetten M.S.M."/>
            <person name="Mascher T."/>
            <person name="Medema M.H."/>
            <person name="Devos D.P."/>
            <person name="Kaster A.-K."/>
            <person name="Ovreas L."/>
            <person name="Rohde M."/>
            <person name="Galperin M.Y."/>
            <person name="Jogler C."/>
        </authorList>
    </citation>
    <scope>NUCLEOTIDE SEQUENCE [LARGE SCALE GENOMIC DNA]</scope>
    <source>
        <strain evidence="3 4">Pla52o</strain>
    </source>
</reference>
<dbReference type="Proteomes" id="UP000316304">
    <property type="component" value="Unassembled WGS sequence"/>
</dbReference>
<dbReference type="Gene3D" id="1.25.40.590">
    <property type="entry name" value="Type IV / VI secretion system, DotU"/>
    <property type="match status" value="1"/>
</dbReference>
<accession>A0A5C6CEV7</accession>
<feature type="transmembrane region" description="Helical" evidence="1">
    <location>
        <begin position="190"/>
        <end position="209"/>
    </location>
</feature>
<name>A0A5C6CEV7_9BACT</name>
<evidence type="ECO:0000313" key="4">
    <source>
        <dbReference type="Proteomes" id="UP000316304"/>
    </source>
</evidence>
<keyword evidence="4" id="KW-1185">Reference proteome</keyword>
<dbReference type="InterPro" id="IPR017732">
    <property type="entry name" value="T4/T6SS_DotU"/>
</dbReference>